<feature type="transmembrane region" description="Helical" evidence="1">
    <location>
        <begin position="137"/>
        <end position="159"/>
    </location>
</feature>
<evidence type="ECO:0000313" key="3">
    <source>
        <dbReference type="Proteomes" id="UP000319342"/>
    </source>
</evidence>
<accession>A0A518D3A5</accession>
<organism evidence="2 3">
    <name type="scientific">Rohdeia mirabilis</name>
    <dbReference type="NCBI Taxonomy" id="2528008"/>
    <lineage>
        <taxon>Bacteria</taxon>
        <taxon>Pseudomonadati</taxon>
        <taxon>Planctomycetota</taxon>
        <taxon>Planctomycetia</taxon>
        <taxon>Planctomycetia incertae sedis</taxon>
        <taxon>Rohdeia</taxon>
    </lineage>
</organism>
<keyword evidence="1" id="KW-0812">Transmembrane</keyword>
<keyword evidence="3" id="KW-1185">Reference proteome</keyword>
<keyword evidence="1" id="KW-1133">Transmembrane helix</keyword>
<name>A0A518D3A5_9BACT</name>
<sequence>MSFTGARLSRRLHRIGALVTVLPVLVVVVTGIVLQLKKQSAWVQPPTARGVGGDPSVSFERILEAARSVPEAEIASWDDVDRLDVRPDKGVVKVRATNRWEVQVDTTTGAVVQSAYRRSDLIEQIHDGSWFFEGAKLWIFLPSGVILLGLWASGVYLWLLPHLARRRKRVKQAHGADA</sequence>
<dbReference type="InterPro" id="IPR005625">
    <property type="entry name" value="PepSY-ass_TM"/>
</dbReference>
<dbReference type="Pfam" id="PF03929">
    <property type="entry name" value="PepSY_TM"/>
    <property type="match status" value="1"/>
</dbReference>
<dbReference type="OrthoDB" id="271465at2"/>
<dbReference type="RefSeq" id="WP_145190314.1">
    <property type="nucleotide sequence ID" value="NZ_CP036290.1"/>
</dbReference>
<reference evidence="2 3" key="1">
    <citation type="submission" date="2019-02" db="EMBL/GenBank/DDBJ databases">
        <title>Deep-cultivation of Planctomycetes and their phenomic and genomic characterization uncovers novel biology.</title>
        <authorList>
            <person name="Wiegand S."/>
            <person name="Jogler M."/>
            <person name="Boedeker C."/>
            <person name="Pinto D."/>
            <person name="Vollmers J."/>
            <person name="Rivas-Marin E."/>
            <person name="Kohn T."/>
            <person name="Peeters S.H."/>
            <person name="Heuer A."/>
            <person name="Rast P."/>
            <person name="Oberbeckmann S."/>
            <person name="Bunk B."/>
            <person name="Jeske O."/>
            <person name="Meyerdierks A."/>
            <person name="Storesund J.E."/>
            <person name="Kallscheuer N."/>
            <person name="Luecker S."/>
            <person name="Lage O.M."/>
            <person name="Pohl T."/>
            <person name="Merkel B.J."/>
            <person name="Hornburger P."/>
            <person name="Mueller R.-W."/>
            <person name="Bruemmer F."/>
            <person name="Labrenz M."/>
            <person name="Spormann A.M."/>
            <person name="Op den Camp H."/>
            <person name="Overmann J."/>
            <person name="Amann R."/>
            <person name="Jetten M.S.M."/>
            <person name="Mascher T."/>
            <person name="Medema M.H."/>
            <person name="Devos D.P."/>
            <person name="Kaster A.-K."/>
            <person name="Ovreas L."/>
            <person name="Rohde M."/>
            <person name="Galperin M.Y."/>
            <person name="Jogler C."/>
        </authorList>
    </citation>
    <scope>NUCLEOTIDE SEQUENCE [LARGE SCALE GENOMIC DNA]</scope>
    <source>
        <strain evidence="2 3">Pla163</strain>
    </source>
</reference>
<evidence type="ECO:0000313" key="2">
    <source>
        <dbReference type="EMBL" id="QDU85962.1"/>
    </source>
</evidence>
<feature type="transmembrane region" description="Helical" evidence="1">
    <location>
        <begin position="12"/>
        <end position="36"/>
    </location>
</feature>
<evidence type="ECO:0000256" key="1">
    <source>
        <dbReference type="SAM" id="Phobius"/>
    </source>
</evidence>
<dbReference type="EMBL" id="CP036290">
    <property type="protein sequence ID" value="QDU85962.1"/>
    <property type="molecule type" value="Genomic_DNA"/>
</dbReference>
<proteinExistence type="predicted"/>
<keyword evidence="1" id="KW-0472">Membrane</keyword>
<dbReference type="Proteomes" id="UP000319342">
    <property type="component" value="Chromosome"/>
</dbReference>
<evidence type="ECO:0008006" key="4">
    <source>
        <dbReference type="Google" id="ProtNLM"/>
    </source>
</evidence>
<protein>
    <recommendedName>
        <fullName evidence="4">PepSY domain-containing protein</fullName>
    </recommendedName>
</protein>
<gene>
    <name evidence="2" type="ORF">Pla163_31090</name>
</gene>
<dbReference type="AlphaFoldDB" id="A0A518D3A5"/>